<keyword evidence="6" id="KW-0808">Transferase</keyword>
<dbReference type="InterPro" id="IPR000917">
    <property type="entry name" value="Sulfatase_N"/>
</dbReference>
<evidence type="ECO:0000256" key="2">
    <source>
        <dbReference type="ARBA" id="ARBA00022723"/>
    </source>
</evidence>
<sequence>MKNTPLKILIGLCFFNWFIPFAQNSEKPNIILIMTDDQGWFDAGFNGNLTLKTPNLDAIAKQGIVLDRFYSASAVCSPTRASVITGRSPLRMGIPSANSGHMKKQEITIAELVKQSGYATGHFGKWHLGVLTKKELDANRGGREKFFKDYSVPAMHGYDEYFCTESKVPTYDPMIKPEKFQEEESLRFGWTAVDNSESIKNYGTAYWTESNQKVKENLEGEDTRIIMDRVIPFIKKSVENKTPFFTTIWPHTPHLPVVANKKFMRKYAGLTLQQQLYYGSITAMDEQIGRLWKTLDQLGISNNTMIWFCSDNGPENKTPGSAGAFRERKRSLHEGGLRTPAFVVWKNKLKGEQRSYFPAFTSDYLPTILKILNSKYPDNRPLDGIDIMPFLENADAIREKPMGFIFKNQISWVNQQYKLISKDNGNTYELYHLLRDEKEEKNIAANHPELVTQMKLQLKTWLKSVDRSSKGLDY</sequence>
<evidence type="ECO:0000256" key="3">
    <source>
        <dbReference type="ARBA" id="ARBA00022801"/>
    </source>
</evidence>
<dbReference type="OrthoDB" id="816642at2"/>
<keyword evidence="4" id="KW-0106">Calcium</keyword>
<dbReference type="PANTHER" id="PTHR42693:SF53">
    <property type="entry name" value="ENDO-4-O-SULFATASE"/>
    <property type="match status" value="1"/>
</dbReference>
<protein>
    <submittedName>
        <fullName evidence="6">Sulfatase-like hydrolase/transferase</fullName>
    </submittedName>
</protein>
<dbReference type="PANTHER" id="PTHR42693">
    <property type="entry name" value="ARYLSULFATASE FAMILY MEMBER"/>
    <property type="match status" value="1"/>
</dbReference>
<feature type="domain" description="Sulfatase N-terminal" evidence="5">
    <location>
        <begin position="28"/>
        <end position="373"/>
    </location>
</feature>
<comment type="similarity">
    <text evidence="1">Belongs to the sulfatase family.</text>
</comment>
<evidence type="ECO:0000259" key="5">
    <source>
        <dbReference type="Pfam" id="PF00884"/>
    </source>
</evidence>
<accession>A0A5D0HTH1</accession>
<dbReference type="RefSeq" id="WP_148543802.1">
    <property type="nucleotide sequence ID" value="NZ_VSDQ01000679.1"/>
</dbReference>
<keyword evidence="2" id="KW-0479">Metal-binding</keyword>
<dbReference type="InterPro" id="IPR050738">
    <property type="entry name" value="Sulfatase"/>
</dbReference>
<keyword evidence="7" id="KW-1185">Reference proteome</keyword>
<dbReference type="InterPro" id="IPR024607">
    <property type="entry name" value="Sulfatase_CS"/>
</dbReference>
<dbReference type="Gene3D" id="3.40.720.10">
    <property type="entry name" value="Alkaline Phosphatase, subunit A"/>
    <property type="match status" value="1"/>
</dbReference>
<evidence type="ECO:0000256" key="4">
    <source>
        <dbReference type="ARBA" id="ARBA00022837"/>
    </source>
</evidence>
<name>A0A5D0HTH1_9FLAO</name>
<dbReference type="Pfam" id="PF00884">
    <property type="entry name" value="Sulfatase"/>
    <property type="match status" value="1"/>
</dbReference>
<proteinExistence type="inferred from homology"/>
<organism evidence="6 7">
    <name type="scientific">Seonamhaeicola marinus</name>
    <dbReference type="NCBI Taxonomy" id="1912246"/>
    <lineage>
        <taxon>Bacteria</taxon>
        <taxon>Pseudomonadati</taxon>
        <taxon>Bacteroidota</taxon>
        <taxon>Flavobacteriia</taxon>
        <taxon>Flavobacteriales</taxon>
        <taxon>Flavobacteriaceae</taxon>
    </lineage>
</organism>
<evidence type="ECO:0000313" key="7">
    <source>
        <dbReference type="Proteomes" id="UP000323930"/>
    </source>
</evidence>
<keyword evidence="3 6" id="KW-0378">Hydrolase</keyword>
<dbReference type="InterPro" id="IPR017850">
    <property type="entry name" value="Alkaline_phosphatase_core_sf"/>
</dbReference>
<dbReference type="PROSITE" id="PS00523">
    <property type="entry name" value="SULFATASE_1"/>
    <property type="match status" value="1"/>
</dbReference>
<dbReference type="GO" id="GO:0016740">
    <property type="term" value="F:transferase activity"/>
    <property type="evidence" value="ECO:0007669"/>
    <property type="project" value="UniProtKB-KW"/>
</dbReference>
<dbReference type="Proteomes" id="UP000323930">
    <property type="component" value="Unassembled WGS sequence"/>
</dbReference>
<dbReference type="EMBL" id="VSDQ01000679">
    <property type="protein sequence ID" value="TYA74654.1"/>
    <property type="molecule type" value="Genomic_DNA"/>
</dbReference>
<evidence type="ECO:0000256" key="1">
    <source>
        <dbReference type="ARBA" id="ARBA00008779"/>
    </source>
</evidence>
<dbReference type="SUPFAM" id="SSF53649">
    <property type="entry name" value="Alkaline phosphatase-like"/>
    <property type="match status" value="1"/>
</dbReference>
<comment type="caution">
    <text evidence="6">The sequence shown here is derived from an EMBL/GenBank/DDBJ whole genome shotgun (WGS) entry which is preliminary data.</text>
</comment>
<dbReference type="AlphaFoldDB" id="A0A5D0HTH1"/>
<dbReference type="GO" id="GO:0004065">
    <property type="term" value="F:arylsulfatase activity"/>
    <property type="evidence" value="ECO:0007669"/>
    <property type="project" value="TreeGrafter"/>
</dbReference>
<evidence type="ECO:0000313" key="6">
    <source>
        <dbReference type="EMBL" id="TYA74654.1"/>
    </source>
</evidence>
<reference evidence="6 7" key="1">
    <citation type="submission" date="2019-08" db="EMBL/GenBank/DDBJ databases">
        <title>Seonamhaeicola sediminis sp. nov., isolated from marine sediment.</title>
        <authorList>
            <person name="Cao W.R."/>
        </authorList>
    </citation>
    <scope>NUCLEOTIDE SEQUENCE [LARGE SCALE GENOMIC DNA]</scope>
    <source>
        <strain evidence="6 7">B011</strain>
    </source>
</reference>
<dbReference type="Gene3D" id="3.30.1120.10">
    <property type="match status" value="1"/>
</dbReference>
<gene>
    <name evidence="6" type="ORF">FUA24_15175</name>
</gene>
<dbReference type="GO" id="GO:0046872">
    <property type="term" value="F:metal ion binding"/>
    <property type="evidence" value="ECO:0007669"/>
    <property type="project" value="UniProtKB-KW"/>
</dbReference>